<feature type="transmembrane region" description="Helical" evidence="7">
    <location>
        <begin position="373"/>
        <end position="395"/>
    </location>
</feature>
<feature type="transmembrane region" description="Helical" evidence="7">
    <location>
        <begin position="51"/>
        <end position="74"/>
    </location>
</feature>
<dbReference type="GO" id="GO:0005886">
    <property type="term" value="C:plasma membrane"/>
    <property type="evidence" value="ECO:0007669"/>
    <property type="project" value="UniProtKB-SubCell"/>
</dbReference>
<evidence type="ECO:0000313" key="9">
    <source>
        <dbReference type="Proteomes" id="UP000295621"/>
    </source>
</evidence>
<keyword evidence="2" id="KW-1003">Cell membrane</keyword>
<feature type="compositionally biased region" description="Polar residues" evidence="6">
    <location>
        <begin position="7"/>
        <end position="17"/>
    </location>
</feature>
<dbReference type="PANTHER" id="PTHR42770:SF16">
    <property type="entry name" value="AMINO ACID PERMEASE"/>
    <property type="match status" value="1"/>
</dbReference>
<dbReference type="PANTHER" id="PTHR42770">
    <property type="entry name" value="AMINO ACID TRANSPORTER-RELATED"/>
    <property type="match status" value="1"/>
</dbReference>
<keyword evidence="5 7" id="KW-0472">Membrane</keyword>
<evidence type="ECO:0000256" key="3">
    <source>
        <dbReference type="ARBA" id="ARBA00022692"/>
    </source>
</evidence>
<feature type="transmembrane region" description="Helical" evidence="7">
    <location>
        <begin position="269"/>
        <end position="291"/>
    </location>
</feature>
<feature type="transmembrane region" description="Helical" evidence="7">
    <location>
        <begin position="194"/>
        <end position="213"/>
    </location>
</feature>
<feature type="compositionally biased region" description="Polar residues" evidence="6">
    <location>
        <begin position="26"/>
        <end position="35"/>
    </location>
</feature>
<dbReference type="Gene3D" id="1.20.1740.10">
    <property type="entry name" value="Amino acid/polyamine transporter I"/>
    <property type="match status" value="1"/>
</dbReference>
<feature type="transmembrane region" description="Helical" evidence="7">
    <location>
        <begin position="330"/>
        <end position="352"/>
    </location>
</feature>
<gene>
    <name evidence="8" type="ORF">E1212_01890</name>
</gene>
<dbReference type="Proteomes" id="UP000295621">
    <property type="component" value="Unassembled WGS sequence"/>
</dbReference>
<feature type="transmembrane region" description="Helical" evidence="7">
    <location>
        <begin position="443"/>
        <end position="466"/>
    </location>
</feature>
<evidence type="ECO:0000256" key="4">
    <source>
        <dbReference type="ARBA" id="ARBA00022989"/>
    </source>
</evidence>
<feature type="transmembrane region" description="Helical" evidence="7">
    <location>
        <begin position="80"/>
        <end position="107"/>
    </location>
</feature>
<keyword evidence="3 7" id="KW-0812">Transmembrane</keyword>
<keyword evidence="9" id="KW-1185">Reference proteome</keyword>
<feature type="transmembrane region" description="Helical" evidence="7">
    <location>
        <begin position="233"/>
        <end position="257"/>
    </location>
</feature>
<organism evidence="8 9">
    <name type="scientific">Jiangella ureilytica</name>
    <dbReference type="NCBI Taxonomy" id="2530374"/>
    <lineage>
        <taxon>Bacteria</taxon>
        <taxon>Bacillati</taxon>
        <taxon>Actinomycetota</taxon>
        <taxon>Actinomycetes</taxon>
        <taxon>Jiangellales</taxon>
        <taxon>Jiangellaceae</taxon>
        <taxon>Jiangella</taxon>
    </lineage>
</organism>
<feature type="transmembrane region" description="Helical" evidence="7">
    <location>
        <begin position="168"/>
        <end position="187"/>
    </location>
</feature>
<dbReference type="PIRSF" id="PIRSF006060">
    <property type="entry name" value="AA_transporter"/>
    <property type="match status" value="1"/>
</dbReference>
<protein>
    <submittedName>
        <fullName evidence="8">APC family permease</fullName>
    </submittedName>
</protein>
<dbReference type="InterPro" id="IPR001734">
    <property type="entry name" value="Na/solute_symporter"/>
</dbReference>
<evidence type="ECO:0000256" key="5">
    <source>
        <dbReference type="ARBA" id="ARBA00023136"/>
    </source>
</evidence>
<name>A0A4R4RWG5_9ACTN</name>
<evidence type="ECO:0000256" key="1">
    <source>
        <dbReference type="ARBA" id="ARBA00004651"/>
    </source>
</evidence>
<sequence>MPPSAPDSETSGATSTPIDGDPRTPQGESPVSHSSRLGADRVSRTLASNRLGVPAVVFFVLSAATPLTVVAGVVTTGFAVTGIIGLPIAFAAIAALLALFSIGYVAMSRHITNAGAFYTYVTHGLGRPAGVAAAYMALLAYNLLQVGLYGIIGVAAAPQLDAWFGISLEWWVIALIAWAIVGFLGVLRIDINGTVLAVLLLAEMAIIIIYSIASLGNPSDGDVSFDALQVGNLFESGAGAILVLAVLGFVGFEASVVYSEESRDPKRTIALATYISIVVVAAVYVLASWAMTVATGPDNIVAFSQENADQTIFVLAGEFLGTTWVDIGSALFITSVLAAMISFHNTVARYVFALGRERVLPSALGRTSPSSGAPVAASIVQSVIGLIVILVYVLFDLDPLVQLFFYLGTTGGFGVLTLVALTSVAVLAFFWRHPSGENAWRRVIAPTLATTLLVIVVILAISNYDILIGVASDAPERWILPGLFLIAALIGVVWARFLKASRPDVYEAIGRGANAATGISVLDLSSEEEDEPGQPSLR</sequence>
<comment type="caution">
    <text evidence="8">The sequence shown here is derived from an EMBL/GenBank/DDBJ whole genome shotgun (WGS) entry which is preliminary data.</text>
</comment>
<comment type="subcellular location">
    <subcellularLocation>
        <location evidence="1">Cell membrane</location>
        <topology evidence="1">Multi-pass membrane protein</topology>
    </subcellularLocation>
</comment>
<dbReference type="PROSITE" id="PS50283">
    <property type="entry name" value="NA_SOLUT_SYMP_3"/>
    <property type="match status" value="1"/>
</dbReference>
<dbReference type="EMBL" id="SMKL01000003">
    <property type="protein sequence ID" value="TDC54531.1"/>
    <property type="molecule type" value="Genomic_DNA"/>
</dbReference>
<evidence type="ECO:0000256" key="6">
    <source>
        <dbReference type="SAM" id="MobiDB-lite"/>
    </source>
</evidence>
<feature type="transmembrane region" description="Helical" evidence="7">
    <location>
        <begin position="128"/>
        <end position="156"/>
    </location>
</feature>
<keyword evidence="4 7" id="KW-1133">Transmembrane helix</keyword>
<dbReference type="InterPro" id="IPR050367">
    <property type="entry name" value="APC_superfamily"/>
</dbReference>
<evidence type="ECO:0000256" key="7">
    <source>
        <dbReference type="SAM" id="Phobius"/>
    </source>
</evidence>
<dbReference type="AlphaFoldDB" id="A0A4R4RWG5"/>
<accession>A0A4R4RWG5</accession>
<reference evidence="8 9" key="1">
    <citation type="submission" date="2019-02" db="EMBL/GenBank/DDBJ databases">
        <title>Draft genome sequences of novel Actinobacteria.</title>
        <authorList>
            <person name="Sahin N."/>
            <person name="Ay H."/>
            <person name="Saygin H."/>
        </authorList>
    </citation>
    <scope>NUCLEOTIDE SEQUENCE [LARGE SCALE GENOMIC DNA]</scope>
    <source>
        <strain evidence="8 9">KC603</strain>
    </source>
</reference>
<evidence type="ECO:0000313" key="8">
    <source>
        <dbReference type="EMBL" id="TDC54531.1"/>
    </source>
</evidence>
<feature type="transmembrane region" description="Helical" evidence="7">
    <location>
        <begin position="401"/>
        <end position="431"/>
    </location>
</feature>
<dbReference type="OrthoDB" id="137613at2"/>
<dbReference type="InterPro" id="IPR002293">
    <property type="entry name" value="AA/rel_permease1"/>
</dbReference>
<proteinExistence type="predicted"/>
<feature type="transmembrane region" description="Helical" evidence="7">
    <location>
        <begin position="478"/>
        <end position="498"/>
    </location>
</feature>
<feature type="region of interest" description="Disordered" evidence="6">
    <location>
        <begin position="1"/>
        <end position="37"/>
    </location>
</feature>
<evidence type="ECO:0000256" key="2">
    <source>
        <dbReference type="ARBA" id="ARBA00022475"/>
    </source>
</evidence>
<dbReference type="Pfam" id="PF13520">
    <property type="entry name" value="AA_permease_2"/>
    <property type="match status" value="1"/>
</dbReference>
<dbReference type="GO" id="GO:0022857">
    <property type="term" value="F:transmembrane transporter activity"/>
    <property type="evidence" value="ECO:0007669"/>
    <property type="project" value="InterPro"/>
</dbReference>